<evidence type="ECO:0000256" key="4">
    <source>
        <dbReference type="PROSITE-ProRule" id="PRU00091"/>
    </source>
</evidence>
<dbReference type="Gene3D" id="3.30.40.10">
    <property type="entry name" value="Zinc/RING finger domain, C3HC4 (zinc finger)"/>
    <property type="match status" value="1"/>
</dbReference>
<keyword evidence="1" id="KW-0479">Metal-binding</keyword>
<dbReference type="InterPro" id="IPR000306">
    <property type="entry name" value="Znf_FYVE"/>
</dbReference>
<accession>A0AAD9NFE4</accession>
<dbReference type="InterPro" id="IPR013083">
    <property type="entry name" value="Znf_RING/FYVE/PHD"/>
</dbReference>
<evidence type="ECO:0000259" key="5">
    <source>
        <dbReference type="PROSITE" id="PS50178"/>
    </source>
</evidence>
<dbReference type="Pfam" id="PF16696">
    <property type="entry name" value="ZFYVE21_C"/>
    <property type="match status" value="1"/>
</dbReference>
<evidence type="ECO:0000256" key="3">
    <source>
        <dbReference type="ARBA" id="ARBA00022833"/>
    </source>
</evidence>
<proteinExistence type="predicted"/>
<evidence type="ECO:0000313" key="6">
    <source>
        <dbReference type="EMBL" id="KAK2165189.1"/>
    </source>
</evidence>
<dbReference type="Pfam" id="PF01363">
    <property type="entry name" value="FYVE"/>
    <property type="match status" value="1"/>
</dbReference>
<dbReference type="InterPro" id="IPR011011">
    <property type="entry name" value="Znf_FYVE_PHD"/>
</dbReference>
<evidence type="ECO:0000313" key="7">
    <source>
        <dbReference type="Proteomes" id="UP001209878"/>
    </source>
</evidence>
<organism evidence="6 7">
    <name type="scientific">Ridgeia piscesae</name>
    <name type="common">Tubeworm</name>
    <dbReference type="NCBI Taxonomy" id="27915"/>
    <lineage>
        <taxon>Eukaryota</taxon>
        <taxon>Metazoa</taxon>
        <taxon>Spiralia</taxon>
        <taxon>Lophotrochozoa</taxon>
        <taxon>Annelida</taxon>
        <taxon>Polychaeta</taxon>
        <taxon>Sedentaria</taxon>
        <taxon>Canalipalpata</taxon>
        <taxon>Sabellida</taxon>
        <taxon>Siboglinidae</taxon>
        <taxon>Ridgeia</taxon>
    </lineage>
</organism>
<evidence type="ECO:0000256" key="1">
    <source>
        <dbReference type="ARBA" id="ARBA00022723"/>
    </source>
</evidence>
<keyword evidence="7" id="KW-1185">Reference proteome</keyword>
<keyword evidence="2 4" id="KW-0863">Zinc-finger</keyword>
<dbReference type="InterPro" id="IPR017455">
    <property type="entry name" value="Znf_FYVE-rel"/>
</dbReference>
<dbReference type="SMART" id="SM00064">
    <property type="entry name" value="FYVE"/>
    <property type="match status" value="1"/>
</dbReference>
<keyword evidence="3" id="KW-0862">Zinc</keyword>
<dbReference type="SUPFAM" id="SSF57903">
    <property type="entry name" value="FYVE/PHD zinc finger"/>
    <property type="match status" value="1"/>
</dbReference>
<reference evidence="6" key="1">
    <citation type="journal article" date="2023" name="Mol. Biol. Evol.">
        <title>Third-Generation Sequencing Reveals the Adaptive Role of the Epigenome in Three Deep-Sea Polychaetes.</title>
        <authorList>
            <person name="Perez M."/>
            <person name="Aroh O."/>
            <person name="Sun Y."/>
            <person name="Lan Y."/>
            <person name="Juniper S.K."/>
            <person name="Young C.R."/>
            <person name="Angers B."/>
            <person name="Qian P.Y."/>
        </authorList>
    </citation>
    <scope>NUCLEOTIDE SEQUENCE</scope>
    <source>
        <strain evidence="6">R07B-5</strain>
    </source>
</reference>
<dbReference type="Gene3D" id="2.30.29.160">
    <property type="entry name" value="Zinc finger FYVE domain-containing protein 21, C-terminal"/>
    <property type="match status" value="1"/>
</dbReference>
<comment type="caution">
    <text evidence="6">The sequence shown here is derived from an EMBL/GenBank/DDBJ whole genome shotgun (WGS) entry which is preliminary data.</text>
</comment>
<dbReference type="Proteomes" id="UP001209878">
    <property type="component" value="Unassembled WGS sequence"/>
</dbReference>
<sequence length="233" mass="25874">MASSGKKLVRSKSGLKMVASNQTKNSPFCTVEPPWIPDNQCKCCIVCQKKFDIVHRRHHCRRCGRVFCSSCCNGKMALPRMCFIDPVRQCDTCLQVTARENEFFDKHLKILMTGAQFALTSSATGSETTSMCLCKLAPDNRALKFEFCTDNVVLEPAVIEKIHTLNVITSGCDPQGNQVATGVELLYTDDSREEQLVQLTAPEGALRRQAIMWMVALQRVSDTALNSQSLTST</sequence>
<dbReference type="PANTHER" id="PTHR39490:SF8">
    <property type="entry name" value="ZINC FINGER FYVE DOMAIN-CONTAINING PROTEIN 21"/>
    <property type="match status" value="1"/>
</dbReference>
<gene>
    <name evidence="6" type="ORF">NP493_1378g00006</name>
</gene>
<dbReference type="InterPro" id="IPR032031">
    <property type="entry name" value="ZFYVE21_C"/>
</dbReference>
<name>A0AAD9NFE4_RIDPI</name>
<dbReference type="GO" id="GO:0008270">
    <property type="term" value="F:zinc ion binding"/>
    <property type="evidence" value="ECO:0007669"/>
    <property type="project" value="UniProtKB-KW"/>
</dbReference>
<evidence type="ECO:0000256" key="2">
    <source>
        <dbReference type="ARBA" id="ARBA00022771"/>
    </source>
</evidence>
<dbReference type="EMBL" id="JAODUO010001375">
    <property type="protein sequence ID" value="KAK2165189.1"/>
    <property type="molecule type" value="Genomic_DNA"/>
</dbReference>
<feature type="domain" description="FYVE-type" evidence="5">
    <location>
        <begin position="38"/>
        <end position="98"/>
    </location>
</feature>
<dbReference type="PROSITE" id="PS50178">
    <property type="entry name" value="ZF_FYVE"/>
    <property type="match status" value="1"/>
</dbReference>
<dbReference type="PANTHER" id="PTHR39490">
    <property type="entry name" value="ARRESTIN DOMAIN-CONTAINING PROTEIN D"/>
    <property type="match status" value="1"/>
</dbReference>
<dbReference type="InterPro" id="IPR038632">
    <property type="entry name" value="ZFYVE21_C_sf"/>
</dbReference>
<dbReference type="InterPro" id="IPR052113">
    <property type="entry name" value="FYVE-type_Zinc_Finger"/>
</dbReference>
<dbReference type="AlphaFoldDB" id="A0AAD9NFE4"/>
<protein>
    <recommendedName>
        <fullName evidence="5">FYVE-type domain-containing protein</fullName>
    </recommendedName>
</protein>